<protein>
    <submittedName>
        <fullName evidence="1">Uncharacterized protein</fullName>
    </submittedName>
</protein>
<gene>
    <name evidence="1" type="ORF">RIF29_14512</name>
</gene>
<sequence>MSVWFEKWSGVLGLSEDEGGQSSSSSSSSDLEILSSPLTSFQNPRGRSRLGRVLEIDPVEEYIPRDLNEARKKFYKEKENMAGSQVAEIARKKRKLVGAALAPPSSRYSASPGSLFALLRLLQPFLRPTVAG</sequence>
<comment type="caution">
    <text evidence="1">The sequence shown here is derived from an EMBL/GenBank/DDBJ whole genome shotgun (WGS) entry which is preliminary data.</text>
</comment>
<name>A0AAN9FBF2_CROPI</name>
<keyword evidence="2" id="KW-1185">Reference proteome</keyword>
<dbReference type="Proteomes" id="UP001372338">
    <property type="component" value="Unassembled WGS sequence"/>
</dbReference>
<evidence type="ECO:0000313" key="1">
    <source>
        <dbReference type="EMBL" id="KAK7273462.1"/>
    </source>
</evidence>
<reference evidence="1 2" key="1">
    <citation type="submission" date="2024-01" db="EMBL/GenBank/DDBJ databases">
        <title>The genomes of 5 underutilized Papilionoideae crops provide insights into root nodulation and disease resistanc.</title>
        <authorList>
            <person name="Yuan L."/>
        </authorList>
    </citation>
    <scope>NUCLEOTIDE SEQUENCE [LARGE SCALE GENOMIC DNA]</scope>
    <source>
        <strain evidence="1">ZHUSHIDOU_FW_LH</strain>
        <tissue evidence="1">Leaf</tissue>
    </source>
</reference>
<dbReference type="AlphaFoldDB" id="A0AAN9FBF2"/>
<proteinExistence type="predicted"/>
<evidence type="ECO:0000313" key="2">
    <source>
        <dbReference type="Proteomes" id="UP001372338"/>
    </source>
</evidence>
<dbReference type="EMBL" id="JAYWIO010000003">
    <property type="protein sequence ID" value="KAK7273462.1"/>
    <property type="molecule type" value="Genomic_DNA"/>
</dbReference>
<accession>A0AAN9FBF2</accession>
<organism evidence="1 2">
    <name type="scientific">Crotalaria pallida</name>
    <name type="common">Smooth rattlebox</name>
    <name type="synonym">Crotalaria striata</name>
    <dbReference type="NCBI Taxonomy" id="3830"/>
    <lineage>
        <taxon>Eukaryota</taxon>
        <taxon>Viridiplantae</taxon>
        <taxon>Streptophyta</taxon>
        <taxon>Embryophyta</taxon>
        <taxon>Tracheophyta</taxon>
        <taxon>Spermatophyta</taxon>
        <taxon>Magnoliopsida</taxon>
        <taxon>eudicotyledons</taxon>
        <taxon>Gunneridae</taxon>
        <taxon>Pentapetalae</taxon>
        <taxon>rosids</taxon>
        <taxon>fabids</taxon>
        <taxon>Fabales</taxon>
        <taxon>Fabaceae</taxon>
        <taxon>Papilionoideae</taxon>
        <taxon>50 kb inversion clade</taxon>
        <taxon>genistoids sensu lato</taxon>
        <taxon>core genistoids</taxon>
        <taxon>Crotalarieae</taxon>
        <taxon>Crotalaria</taxon>
    </lineage>
</organism>